<dbReference type="Pfam" id="PF12833">
    <property type="entry name" value="HTH_18"/>
    <property type="match status" value="1"/>
</dbReference>
<dbReference type="GO" id="GO:0000976">
    <property type="term" value="F:transcription cis-regulatory region binding"/>
    <property type="evidence" value="ECO:0007669"/>
    <property type="project" value="TreeGrafter"/>
</dbReference>
<evidence type="ECO:0000256" key="3">
    <source>
        <dbReference type="ARBA" id="ARBA00023163"/>
    </source>
</evidence>
<name>A0A1H7S4B0_9GAMM</name>
<dbReference type="PANTHER" id="PTHR47894:SF1">
    <property type="entry name" value="HTH-TYPE TRANSCRIPTIONAL REGULATOR VQSM"/>
    <property type="match status" value="1"/>
</dbReference>
<dbReference type="InterPro" id="IPR018060">
    <property type="entry name" value="HTH_AraC"/>
</dbReference>
<dbReference type="InterPro" id="IPR032687">
    <property type="entry name" value="AraC-type_N"/>
</dbReference>
<dbReference type="SMART" id="SM00342">
    <property type="entry name" value="HTH_ARAC"/>
    <property type="match status" value="1"/>
</dbReference>
<dbReference type="AlphaFoldDB" id="A0A1H7S4B0"/>
<dbReference type="GO" id="GO:0003700">
    <property type="term" value="F:DNA-binding transcription factor activity"/>
    <property type="evidence" value="ECO:0007669"/>
    <property type="project" value="InterPro"/>
</dbReference>
<dbReference type="Pfam" id="PF12625">
    <property type="entry name" value="Arabinose_bd"/>
    <property type="match status" value="1"/>
</dbReference>
<evidence type="ECO:0000313" key="5">
    <source>
        <dbReference type="EMBL" id="SEL67086.1"/>
    </source>
</evidence>
<keyword evidence="6" id="KW-1185">Reference proteome</keyword>
<keyword evidence="2 5" id="KW-0238">DNA-binding</keyword>
<evidence type="ECO:0000313" key="6">
    <source>
        <dbReference type="Proteomes" id="UP000185766"/>
    </source>
</evidence>
<dbReference type="Proteomes" id="UP000185766">
    <property type="component" value="Unassembled WGS sequence"/>
</dbReference>
<dbReference type="GO" id="GO:0005829">
    <property type="term" value="C:cytosol"/>
    <property type="evidence" value="ECO:0007669"/>
    <property type="project" value="TreeGrafter"/>
</dbReference>
<protein>
    <submittedName>
        <fullName evidence="5">AraC-type DNA-binding protein</fullName>
    </submittedName>
</protein>
<dbReference type="STRING" id="1429083.GCA_001885685_00185"/>
<gene>
    <name evidence="5" type="ORF">SAMN05216214_11717</name>
</gene>
<organism evidence="5 6">
    <name type="scientific">Atopomonas hussainii</name>
    <dbReference type="NCBI Taxonomy" id="1429083"/>
    <lineage>
        <taxon>Bacteria</taxon>
        <taxon>Pseudomonadati</taxon>
        <taxon>Pseudomonadota</taxon>
        <taxon>Gammaproteobacteria</taxon>
        <taxon>Pseudomonadales</taxon>
        <taxon>Pseudomonadaceae</taxon>
        <taxon>Atopomonas</taxon>
    </lineage>
</organism>
<reference evidence="5 6" key="1">
    <citation type="submission" date="2016-10" db="EMBL/GenBank/DDBJ databases">
        <authorList>
            <person name="de Groot N.N."/>
        </authorList>
    </citation>
    <scope>NUCLEOTIDE SEQUENCE [LARGE SCALE GENOMIC DNA]</scope>
    <source>
        <strain evidence="5 6">JCM 19513</strain>
    </source>
</reference>
<sequence>MSVWPSAHLQQLASATLDGRYLHTLVAPAHALGLPVTAALQHTGLSEQALQSPVSLLRAWQLVDYFDRHAEPGWAFRLGLSMRPASAGVLGYVLLGAATLEQAINRLVRYERCVWDIGLSQWQAAKQRLVFMPTLSPLPPSLAELCLTSWLAVGRLLAPQAQARALCLRHTPAMPSNAIENLLGVTLRTEQADYALELADGHSQLPLPLADDLLEQSLLPQVINKAAQQPHLQAIRQRMVAALPEGAALEQVAASLEQSPRQLRHILHLHGLSYQHLLQDLRQALAEHYLRQTELSLTDISFLLGFAEQSSFSRAFRQWHGCTAQHYREAYSASAAVC</sequence>
<evidence type="ECO:0000259" key="4">
    <source>
        <dbReference type="PROSITE" id="PS01124"/>
    </source>
</evidence>
<dbReference type="EMBL" id="FOAS01000017">
    <property type="protein sequence ID" value="SEL67086.1"/>
    <property type="molecule type" value="Genomic_DNA"/>
</dbReference>
<proteinExistence type="predicted"/>
<accession>A0A1H7S4B0</accession>
<dbReference type="InterPro" id="IPR009057">
    <property type="entry name" value="Homeodomain-like_sf"/>
</dbReference>
<dbReference type="RefSeq" id="WP_074870224.1">
    <property type="nucleotide sequence ID" value="NZ_FOAS01000017.1"/>
</dbReference>
<dbReference type="PANTHER" id="PTHR47894">
    <property type="entry name" value="HTH-TYPE TRANSCRIPTIONAL REGULATOR GADX"/>
    <property type="match status" value="1"/>
</dbReference>
<dbReference type="Gene3D" id="1.10.10.60">
    <property type="entry name" value="Homeodomain-like"/>
    <property type="match status" value="1"/>
</dbReference>
<evidence type="ECO:0000256" key="1">
    <source>
        <dbReference type="ARBA" id="ARBA00023015"/>
    </source>
</evidence>
<dbReference type="SUPFAM" id="SSF46689">
    <property type="entry name" value="Homeodomain-like"/>
    <property type="match status" value="1"/>
</dbReference>
<feature type="domain" description="HTH araC/xylS-type" evidence="4">
    <location>
        <begin position="233"/>
        <end position="330"/>
    </location>
</feature>
<keyword evidence="1" id="KW-0805">Transcription regulation</keyword>
<dbReference type="PROSITE" id="PS01124">
    <property type="entry name" value="HTH_ARAC_FAMILY_2"/>
    <property type="match status" value="1"/>
</dbReference>
<evidence type="ECO:0000256" key="2">
    <source>
        <dbReference type="ARBA" id="ARBA00023125"/>
    </source>
</evidence>
<keyword evidence="3" id="KW-0804">Transcription</keyword>